<keyword evidence="3" id="KW-0804">Transcription</keyword>
<keyword evidence="6" id="KW-1185">Reference proteome</keyword>
<dbReference type="GO" id="GO:0000976">
    <property type="term" value="F:transcription cis-regulatory region binding"/>
    <property type="evidence" value="ECO:0007669"/>
    <property type="project" value="TreeGrafter"/>
</dbReference>
<proteinExistence type="predicted"/>
<protein>
    <submittedName>
        <fullName evidence="5">Transcriptional regulator, LacI family</fullName>
    </submittedName>
</protein>
<dbReference type="InterPro" id="IPR046335">
    <property type="entry name" value="LacI/GalR-like_sensor"/>
</dbReference>
<dbReference type="InterPro" id="IPR028082">
    <property type="entry name" value="Peripla_BP_I"/>
</dbReference>
<organism evidence="5 6">
    <name type="scientific">Abditibacterium utsteinense</name>
    <dbReference type="NCBI Taxonomy" id="1960156"/>
    <lineage>
        <taxon>Bacteria</taxon>
        <taxon>Pseudomonadati</taxon>
        <taxon>Abditibacteriota</taxon>
        <taxon>Abditibacteriia</taxon>
        <taxon>Abditibacteriales</taxon>
        <taxon>Abditibacteriaceae</taxon>
        <taxon>Abditibacterium</taxon>
    </lineage>
</organism>
<dbReference type="RefSeq" id="WP_106380925.1">
    <property type="nucleotide sequence ID" value="NZ_NIGF01000018.1"/>
</dbReference>
<dbReference type="SUPFAM" id="SSF53822">
    <property type="entry name" value="Periplasmic binding protein-like I"/>
    <property type="match status" value="1"/>
</dbReference>
<evidence type="ECO:0000259" key="4">
    <source>
        <dbReference type="PROSITE" id="PS50932"/>
    </source>
</evidence>
<comment type="caution">
    <text evidence="5">The sequence shown here is derived from an EMBL/GenBank/DDBJ whole genome shotgun (WGS) entry which is preliminary data.</text>
</comment>
<accession>A0A2S8SQ60</accession>
<dbReference type="GO" id="GO:0003700">
    <property type="term" value="F:DNA-binding transcription factor activity"/>
    <property type="evidence" value="ECO:0007669"/>
    <property type="project" value="TreeGrafter"/>
</dbReference>
<evidence type="ECO:0000256" key="1">
    <source>
        <dbReference type="ARBA" id="ARBA00023015"/>
    </source>
</evidence>
<dbReference type="AlphaFoldDB" id="A0A2S8SQ60"/>
<evidence type="ECO:0000313" key="5">
    <source>
        <dbReference type="EMBL" id="PQV62931.1"/>
    </source>
</evidence>
<dbReference type="PANTHER" id="PTHR30146:SF138">
    <property type="entry name" value="TRANSCRIPTIONAL REGULATORY PROTEIN"/>
    <property type="match status" value="1"/>
</dbReference>
<dbReference type="Pfam" id="PF13377">
    <property type="entry name" value="Peripla_BP_3"/>
    <property type="match status" value="1"/>
</dbReference>
<dbReference type="SUPFAM" id="SSF47413">
    <property type="entry name" value="lambda repressor-like DNA-binding domains"/>
    <property type="match status" value="1"/>
</dbReference>
<dbReference type="SMART" id="SM00354">
    <property type="entry name" value="HTH_LACI"/>
    <property type="match status" value="1"/>
</dbReference>
<name>A0A2S8SQ60_9BACT</name>
<dbReference type="OrthoDB" id="9788209at2"/>
<dbReference type="InParanoid" id="A0A2S8SQ60"/>
<dbReference type="InterPro" id="IPR000843">
    <property type="entry name" value="HTH_LacI"/>
</dbReference>
<evidence type="ECO:0000313" key="6">
    <source>
        <dbReference type="Proteomes" id="UP000237684"/>
    </source>
</evidence>
<keyword evidence="1" id="KW-0805">Transcription regulation</keyword>
<reference evidence="5 6" key="1">
    <citation type="journal article" date="2018" name="Syst. Appl. Microbiol.">
        <title>Abditibacterium utsteinense sp. nov., the first cultivated member of candidate phylum FBP, isolated from ice-free Antarctic soil samples.</title>
        <authorList>
            <person name="Tahon G."/>
            <person name="Tytgat B."/>
            <person name="Lebbe L."/>
            <person name="Carlier A."/>
            <person name="Willems A."/>
        </authorList>
    </citation>
    <scope>NUCLEOTIDE SEQUENCE [LARGE SCALE GENOMIC DNA]</scope>
    <source>
        <strain evidence="5 6">LMG 29911</strain>
    </source>
</reference>
<evidence type="ECO:0000256" key="2">
    <source>
        <dbReference type="ARBA" id="ARBA00023125"/>
    </source>
</evidence>
<sequence length="378" mass="41708">MRATIRQIAQEAGVSHVTVSHVLRGVDSRTSAETRARVMETAQRLNYIPVKPPTAQNYHVETRVVTLVPEHHDVRYEELDLFTYQGVIEGARRHGYSVLTMVRGEEIPSNGRESLPFLDRSSDGFIFTVSLQEHWASVLDALAHNKVPSVVCYNRNVPQGVAWVDVDNGTAMCQAVEHLVKRGHTRIAYVAGPIDNFNANERRREWSAAMQEQGLDAGEEVIVQGVPDECASNNQAIASVTQMDVTAAVCFNDVLALALWDIAEAQGMSVPHDLSIIGMDNRMAAEERGLSSITHSFIEVGRLAMDAWVELKNGADAAACSKLASVKLVSRESVRSLNSWEPEIHSKPISIPNPLRPFGLDRDLKSEKNHEKSLSTAL</sequence>
<evidence type="ECO:0000256" key="3">
    <source>
        <dbReference type="ARBA" id="ARBA00023163"/>
    </source>
</evidence>
<dbReference type="Proteomes" id="UP000237684">
    <property type="component" value="Unassembled WGS sequence"/>
</dbReference>
<feature type="domain" description="HTH lacI-type" evidence="4">
    <location>
        <begin position="3"/>
        <end position="49"/>
    </location>
</feature>
<dbReference type="Pfam" id="PF00356">
    <property type="entry name" value="LacI"/>
    <property type="match status" value="1"/>
</dbReference>
<dbReference type="CDD" id="cd01392">
    <property type="entry name" value="HTH_LacI"/>
    <property type="match status" value="1"/>
</dbReference>
<dbReference type="EMBL" id="NIGF01000018">
    <property type="protein sequence ID" value="PQV62931.1"/>
    <property type="molecule type" value="Genomic_DNA"/>
</dbReference>
<dbReference type="Gene3D" id="1.10.260.40">
    <property type="entry name" value="lambda repressor-like DNA-binding domains"/>
    <property type="match status" value="1"/>
</dbReference>
<keyword evidence="2" id="KW-0238">DNA-binding</keyword>
<dbReference type="CDD" id="cd06267">
    <property type="entry name" value="PBP1_LacI_sugar_binding-like"/>
    <property type="match status" value="1"/>
</dbReference>
<dbReference type="PANTHER" id="PTHR30146">
    <property type="entry name" value="LACI-RELATED TRANSCRIPTIONAL REPRESSOR"/>
    <property type="match status" value="1"/>
</dbReference>
<dbReference type="InterPro" id="IPR010982">
    <property type="entry name" value="Lambda_DNA-bd_dom_sf"/>
</dbReference>
<dbReference type="PROSITE" id="PS50932">
    <property type="entry name" value="HTH_LACI_2"/>
    <property type="match status" value="1"/>
</dbReference>
<gene>
    <name evidence="5" type="ORF">B1R32_11828</name>
</gene>
<dbReference type="Gene3D" id="3.40.50.2300">
    <property type="match status" value="2"/>
</dbReference>